<keyword evidence="12" id="KW-1133">Transmembrane helix</keyword>
<accession>A0A836IKM1</accession>
<evidence type="ECO:0000256" key="8">
    <source>
        <dbReference type="ARBA" id="ARBA00026144"/>
    </source>
</evidence>
<dbReference type="RefSeq" id="XP_067757977.1">
    <property type="nucleotide sequence ID" value="XM_067902560.1"/>
</dbReference>
<comment type="similarity">
    <text evidence="6">Belongs to the acetyltransferase family. NAA60 subfamily.</text>
</comment>
<proteinExistence type="inferred from homology"/>
<feature type="domain" description="N-acetyltransferase" evidence="13">
    <location>
        <begin position="227"/>
        <end position="283"/>
    </location>
</feature>
<keyword evidence="15" id="KW-1185">Reference proteome</keyword>
<dbReference type="InterPro" id="IPR045141">
    <property type="entry name" value="NAA60-like"/>
</dbReference>
<organism evidence="14 15">
    <name type="scientific">Porcisia hertigi</name>
    <dbReference type="NCBI Taxonomy" id="2761500"/>
    <lineage>
        <taxon>Eukaryota</taxon>
        <taxon>Discoba</taxon>
        <taxon>Euglenozoa</taxon>
        <taxon>Kinetoplastea</taxon>
        <taxon>Metakinetoplastina</taxon>
        <taxon>Trypanosomatida</taxon>
        <taxon>Trypanosomatidae</taxon>
        <taxon>Leishmaniinae</taxon>
        <taxon>Porcisia</taxon>
    </lineage>
</organism>
<sequence length="702" mass="75809">MMSSKIASCDRSAGPTSESVELSRCYPAPEMVQLPVDSASPSTTAGTLPPPLPSPSSSDQAGATLTLPECSTNLSVRLRWGVQATELRRIHKIHEDVYPILFNASFYKSLLDHDTSMCLMALVTEETYRECLERRRVAKDAVLETAPAPSESASSSWWPSLNSTDLTHPPPVSQCSVTAEIMEERALIECAIAEQESLAARKKADAGPAATKGVSQEEEGDAATHTVVIGLVIGQNVYARHDKGHLFANPTSYINSFAVDPLFQRCGVGRTLIHRFITYVTQRRPLYAQDYLHYDQRKLIALLADAKIKKRKAVMDTRPDSTVSSTAVCPSKIGGDGNRHEKDDCTSAPPQLSSPASARPSFLQNLVSMFLPELQSWMEDRQARHRLRSRGLTEDEIDAQRYRECLAPSLLTDEEADEVRREARTFVVQVGVADVWLHCLRTNTKAITFYAHHGFNLHRVIDAFYTINGTAYDGHLLHYVDGSAGLASFSSTSAESSSAVTADTLEKTGGLEEQEMRCAALNKDEGTGPDGAAPLTAAAPESSLSPPLLSSTGLRRRRGTSTAGKDSGLAAAHSASTSGASRTAIPVAAAAAAAATTTTTPAVSADTPATNASPSKRGSQLDTLWLSPSTYPFVADIIFCTPESGQEEWRRRKNPKNTGEATGSRLGPWEVARETMFVVNAVLLLCAVLWLAYNVVLTGKVE</sequence>
<dbReference type="PANTHER" id="PTHR14744">
    <property type="entry name" value="N-ALPHA-ACETYLTRANSFERASE 60"/>
    <property type="match status" value="1"/>
</dbReference>
<gene>
    <name evidence="14" type="ORF">JKF63_06611</name>
</gene>
<name>A0A836IKM1_9TRYP</name>
<evidence type="ECO:0000256" key="3">
    <source>
        <dbReference type="ARBA" id="ARBA00022829"/>
    </source>
</evidence>
<feature type="region of interest" description="Disordered" evidence="11">
    <location>
        <begin position="645"/>
        <end position="664"/>
    </location>
</feature>
<dbReference type="GO" id="GO:0004402">
    <property type="term" value="F:histone acetyltransferase activity"/>
    <property type="evidence" value="ECO:0007669"/>
    <property type="project" value="TreeGrafter"/>
</dbReference>
<keyword evidence="4" id="KW-0156">Chromatin regulator</keyword>
<dbReference type="GO" id="GO:0007059">
    <property type="term" value="P:chromosome segregation"/>
    <property type="evidence" value="ECO:0007669"/>
    <property type="project" value="UniProtKB-KW"/>
</dbReference>
<dbReference type="Proteomes" id="UP000674318">
    <property type="component" value="Unassembled WGS sequence"/>
</dbReference>
<keyword evidence="2" id="KW-0808">Transferase</keyword>
<evidence type="ECO:0000256" key="7">
    <source>
        <dbReference type="ARBA" id="ARBA00026111"/>
    </source>
</evidence>
<evidence type="ECO:0000256" key="6">
    <source>
        <dbReference type="ARBA" id="ARBA00025774"/>
    </source>
</evidence>
<feature type="compositionally biased region" description="Low complexity" evidence="11">
    <location>
        <begin position="38"/>
        <end position="47"/>
    </location>
</feature>
<evidence type="ECO:0000256" key="10">
    <source>
        <dbReference type="ARBA" id="ARBA00048848"/>
    </source>
</evidence>
<dbReference type="Pfam" id="PF00583">
    <property type="entry name" value="Acetyltransf_1"/>
    <property type="match status" value="1"/>
</dbReference>
<dbReference type="GeneID" id="94292637"/>
<feature type="transmembrane region" description="Helical" evidence="12">
    <location>
        <begin position="677"/>
        <end position="697"/>
    </location>
</feature>
<feature type="compositionally biased region" description="Low complexity" evidence="11">
    <location>
        <begin position="597"/>
        <end position="610"/>
    </location>
</feature>
<feature type="compositionally biased region" description="Low complexity" evidence="11">
    <location>
        <begin position="347"/>
        <end position="356"/>
    </location>
</feature>
<evidence type="ECO:0000256" key="9">
    <source>
        <dbReference type="ARBA" id="ARBA00048017"/>
    </source>
</evidence>
<comment type="catalytic activity">
    <reaction evidence="9">
        <text>L-lysyl-[protein] + acetyl-CoA = N(6)-acetyl-L-lysyl-[protein] + CoA + H(+)</text>
        <dbReference type="Rhea" id="RHEA:45948"/>
        <dbReference type="Rhea" id="RHEA-COMP:9752"/>
        <dbReference type="Rhea" id="RHEA-COMP:10731"/>
        <dbReference type="ChEBI" id="CHEBI:15378"/>
        <dbReference type="ChEBI" id="CHEBI:29969"/>
        <dbReference type="ChEBI" id="CHEBI:57287"/>
        <dbReference type="ChEBI" id="CHEBI:57288"/>
        <dbReference type="ChEBI" id="CHEBI:61930"/>
        <dbReference type="EC" id="2.3.1.48"/>
    </reaction>
</comment>
<dbReference type="InterPro" id="IPR000182">
    <property type="entry name" value="GNAT_dom"/>
</dbReference>
<keyword evidence="12" id="KW-0472">Membrane</keyword>
<feature type="region of interest" description="Disordered" evidence="11">
    <location>
        <begin position="319"/>
        <end position="356"/>
    </location>
</feature>
<dbReference type="OrthoDB" id="273747at2759"/>
<feature type="region of interest" description="Disordered" evidence="11">
    <location>
        <begin position="522"/>
        <end position="581"/>
    </location>
</feature>
<dbReference type="Gene3D" id="3.40.630.30">
    <property type="match status" value="2"/>
</dbReference>
<evidence type="ECO:0000256" key="11">
    <source>
        <dbReference type="SAM" id="MobiDB-lite"/>
    </source>
</evidence>
<feature type="region of interest" description="Disordered" evidence="11">
    <location>
        <begin position="597"/>
        <end position="621"/>
    </location>
</feature>
<evidence type="ECO:0000256" key="4">
    <source>
        <dbReference type="ARBA" id="ARBA00022853"/>
    </source>
</evidence>
<evidence type="ECO:0000259" key="13">
    <source>
        <dbReference type="Pfam" id="PF00583"/>
    </source>
</evidence>
<keyword evidence="12" id="KW-0812">Transmembrane</keyword>
<dbReference type="EC" id="2.3.1.259" evidence="7"/>
<dbReference type="PANTHER" id="PTHR14744:SF15">
    <property type="entry name" value="N-ALPHA-ACETYLTRANSFERASE 60"/>
    <property type="match status" value="1"/>
</dbReference>
<evidence type="ECO:0000256" key="5">
    <source>
        <dbReference type="ARBA" id="ARBA00023315"/>
    </source>
</evidence>
<dbReference type="CDD" id="cd04301">
    <property type="entry name" value="NAT_SF"/>
    <property type="match status" value="1"/>
</dbReference>
<evidence type="ECO:0000256" key="2">
    <source>
        <dbReference type="ARBA" id="ARBA00022679"/>
    </source>
</evidence>
<feature type="region of interest" description="Disordered" evidence="11">
    <location>
        <begin position="1"/>
        <end position="64"/>
    </location>
</feature>
<keyword evidence="3" id="KW-0159">Chromosome partition</keyword>
<dbReference type="InterPro" id="IPR016181">
    <property type="entry name" value="Acyl_CoA_acyltransferase"/>
</dbReference>
<feature type="compositionally biased region" description="Low complexity" evidence="11">
    <location>
        <begin position="530"/>
        <end position="553"/>
    </location>
</feature>
<feature type="compositionally biased region" description="Polar residues" evidence="11">
    <location>
        <begin position="611"/>
        <end position="621"/>
    </location>
</feature>
<keyword evidence="5" id="KW-0012">Acyltransferase</keyword>
<dbReference type="EC" id="2.3.1.48" evidence="1"/>
<evidence type="ECO:0000313" key="15">
    <source>
        <dbReference type="Proteomes" id="UP000674318"/>
    </source>
</evidence>
<protein>
    <recommendedName>
        <fullName evidence="8">N-alpha-acetyltransferase 60</fullName>
        <ecNumber evidence="7">2.3.1.259</ecNumber>
        <ecNumber evidence="1">2.3.1.48</ecNumber>
    </recommendedName>
</protein>
<comment type="caution">
    <text evidence="14">The sequence shown here is derived from an EMBL/GenBank/DDBJ whole genome shotgun (WGS) entry which is preliminary data.</text>
</comment>
<reference evidence="14 15" key="1">
    <citation type="submission" date="2021-02" db="EMBL/GenBank/DDBJ databases">
        <title>Porcisia hertigi Genome sequencing and assembly.</title>
        <authorList>
            <person name="Almutairi H."/>
            <person name="Gatherer D."/>
        </authorList>
    </citation>
    <scope>NUCLEOTIDE SEQUENCE [LARGE SCALE GENOMIC DNA]</scope>
    <source>
        <strain evidence="14 15">C119</strain>
    </source>
</reference>
<feature type="compositionally biased region" description="Low complexity" evidence="11">
    <location>
        <begin position="560"/>
        <end position="581"/>
    </location>
</feature>
<comment type="catalytic activity">
    <reaction evidence="10">
        <text>N-terminal L-methionyl-[transmembrane protein] + acetyl-CoA = N-terminal N(alpha)-acetyl-L-methionyl-[transmembrane protein] + CoA + H(+)</text>
        <dbReference type="Rhea" id="RHEA:50604"/>
        <dbReference type="Rhea" id="RHEA-COMP:12745"/>
        <dbReference type="Rhea" id="RHEA-COMP:12746"/>
        <dbReference type="ChEBI" id="CHEBI:15378"/>
        <dbReference type="ChEBI" id="CHEBI:57287"/>
        <dbReference type="ChEBI" id="CHEBI:57288"/>
        <dbReference type="ChEBI" id="CHEBI:64731"/>
        <dbReference type="ChEBI" id="CHEBI:133414"/>
        <dbReference type="EC" id="2.3.1.259"/>
    </reaction>
</comment>
<dbReference type="EMBL" id="JAFJZO010000018">
    <property type="protein sequence ID" value="KAG5507662.1"/>
    <property type="molecule type" value="Genomic_DNA"/>
</dbReference>
<evidence type="ECO:0000256" key="1">
    <source>
        <dbReference type="ARBA" id="ARBA00013184"/>
    </source>
</evidence>
<dbReference type="AlphaFoldDB" id="A0A836IKM1"/>
<dbReference type="SUPFAM" id="SSF55729">
    <property type="entry name" value="Acyl-CoA N-acyltransferases (Nat)"/>
    <property type="match status" value="1"/>
</dbReference>
<dbReference type="GO" id="GO:0000139">
    <property type="term" value="C:Golgi membrane"/>
    <property type="evidence" value="ECO:0007669"/>
    <property type="project" value="TreeGrafter"/>
</dbReference>
<dbReference type="GO" id="GO:0120518">
    <property type="term" value="F:protein N-terminal-methionine acetyltransferase activity"/>
    <property type="evidence" value="ECO:0007669"/>
    <property type="project" value="UniProtKB-EC"/>
</dbReference>
<dbReference type="KEGG" id="phet:94292637"/>
<evidence type="ECO:0000313" key="14">
    <source>
        <dbReference type="EMBL" id="KAG5507662.1"/>
    </source>
</evidence>
<evidence type="ECO:0000256" key="12">
    <source>
        <dbReference type="SAM" id="Phobius"/>
    </source>
</evidence>